<evidence type="ECO:0000313" key="1">
    <source>
        <dbReference type="EMBL" id="SPJ31924.1"/>
    </source>
</evidence>
<dbReference type="EMBL" id="BX908798">
    <property type="protein sequence ID" value="SPJ31924.1"/>
    <property type="molecule type" value="Genomic_DNA"/>
</dbReference>
<dbReference type="AlphaFoldDB" id="A0A2P9HAA6"/>
<dbReference type="KEGG" id="pcu:PC_RS08100"/>
<reference evidence="1 2" key="1">
    <citation type="journal article" date="2004" name="Science">
        <title>Illuminating the evolutionary history of chlamydiae.</title>
        <authorList>
            <person name="Horn M."/>
            <person name="Collingro A."/>
            <person name="Schmitz-Esser S."/>
            <person name="Beier C.L."/>
            <person name="Purkhold U."/>
            <person name="Fartmann B."/>
            <person name="Brandt P."/>
            <person name="Nyakatura G.J."/>
            <person name="Droege M."/>
            <person name="Frishman D."/>
            <person name="Rattei T."/>
            <person name="Mewes H."/>
            <person name="Wagner M."/>
        </authorList>
    </citation>
    <scope>NUCLEOTIDE SEQUENCE [LARGE SCALE GENOMIC DNA]</scope>
    <source>
        <strain evidence="1 2">UWE25</strain>
    </source>
</reference>
<accession>A0A2P9HAA6</accession>
<name>A0A2P9HAA6_PARUW</name>
<proteinExistence type="predicted"/>
<protein>
    <submittedName>
        <fullName evidence="1">Uncharacterized protein</fullName>
    </submittedName>
</protein>
<gene>
    <name evidence="1" type="ORF">PC_RS08100</name>
</gene>
<evidence type="ECO:0000313" key="2">
    <source>
        <dbReference type="Proteomes" id="UP000000529"/>
    </source>
</evidence>
<dbReference type="Proteomes" id="UP000000529">
    <property type="component" value="Chromosome"/>
</dbReference>
<organism evidence="1 2">
    <name type="scientific">Protochlamydia amoebophila (strain UWE25)</name>
    <dbReference type="NCBI Taxonomy" id="264201"/>
    <lineage>
        <taxon>Bacteria</taxon>
        <taxon>Pseudomonadati</taxon>
        <taxon>Chlamydiota</taxon>
        <taxon>Chlamydiia</taxon>
        <taxon>Parachlamydiales</taxon>
        <taxon>Parachlamydiaceae</taxon>
        <taxon>Candidatus Protochlamydia</taxon>
    </lineage>
</organism>
<keyword evidence="2" id="KW-1185">Reference proteome</keyword>
<sequence length="437" mass="52312">MILKKVLIGLTFVCFIFIGWCNLPAKFIEESKNVFESSIYKQYKIKLRHYVLTHPLYKRVQQATATNYNTAIRSLLEEIEKTFEKAEELRSSHELFLRKIRQLAQFSEHDREEEQNSKKFFEDFVNWLFLHVNLQPEMEAFLYHFINPPQCDLYSYLVETQKKLHNHPQFCSIQHQAPFEDQFLQGNLPAFITLVKETRLIRLGQPICQSRGFWSTPQISPEFLFFLKNQPHHFYVNLMKRKGREGALTRALERLEDRRENLSIITLDKNSSFYWQYASDYPEIFDSEEFKEIFLNKMCGIESHYFWSKHLEPGKWKETLQEILNHVHFVIFKNVRLLNRQERQDFIEITYLAILNSLQEKWKPSSMNITCKQGMDRGPSLMVLWMLYNELIENNEKLTNLLLTPPLVIRNRSSHRSRLDRFVSAAKRLKLELNEIN</sequence>
<dbReference type="OrthoDB" id="20517at2"/>